<dbReference type="AlphaFoldDB" id="A0A7T3CKP0"/>
<keyword evidence="6 8" id="KW-0472">Membrane</keyword>
<name>A0A7T3CKP0_9MICC</name>
<feature type="transmembrane region" description="Helical" evidence="8">
    <location>
        <begin position="156"/>
        <end position="178"/>
    </location>
</feature>
<evidence type="ECO:0000313" key="9">
    <source>
        <dbReference type="EMBL" id="QPT54708.1"/>
    </source>
</evidence>
<keyword evidence="3" id="KW-1003">Cell membrane</keyword>
<dbReference type="PANTHER" id="PTHR42865">
    <property type="entry name" value="PROTON/GLUTAMATE-ASPARTATE SYMPORTER"/>
    <property type="match status" value="1"/>
</dbReference>
<dbReference type="InterPro" id="IPR036458">
    <property type="entry name" value="Na:dicarbo_symporter_sf"/>
</dbReference>
<keyword evidence="2" id="KW-0813">Transport</keyword>
<evidence type="ECO:0000256" key="6">
    <source>
        <dbReference type="ARBA" id="ARBA00023136"/>
    </source>
</evidence>
<feature type="transmembrane region" description="Helical" evidence="8">
    <location>
        <begin position="232"/>
        <end position="251"/>
    </location>
</feature>
<reference evidence="9 10" key="1">
    <citation type="submission" date="2020-12" db="EMBL/GenBank/DDBJ databases">
        <title>FDA dAtabase for Regulatory Grade micrObial Sequences (FDA-ARGOS): Supporting development and validation of Infectious Disease Dx tests.</title>
        <authorList>
            <person name="Sproer C."/>
            <person name="Gronow S."/>
            <person name="Severitt S."/>
            <person name="Schroder I."/>
            <person name="Tallon L."/>
            <person name="Sadzewicz L."/>
            <person name="Zhao X."/>
            <person name="Boylan J."/>
            <person name="Ott S."/>
            <person name="Bowen H."/>
            <person name="Vavikolanu K."/>
            <person name="Mehta A."/>
            <person name="Aluvathingal J."/>
            <person name="Nadendla S."/>
            <person name="Lowell S."/>
            <person name="Myers T."/>
            <person name="Yan Y."/>
            <person name="Sichtig H."/>
        </authorList>
    </citation>
    <scope>NUCLEOTIDE SEQUENCE [LARGE SCALE GENOMIC DNA]</scope>
    <source>
        <strain evidence="9 10">FDAARGOS_864</strain>
    </source>
</reference>
<feature type="transmembrane region" description="Helical" evidence="8">
    <location>
        <begin position="198"/>
        <end position="220"/>
    </location>
</feature>
<dbReference type="EMBL" id="CP065738">
    <property type="protein sequence ID" value="QPT54708.1"/>
    <property type="molecule type" value="Genomic_DNA"/>
</dbReference>
<evidence type="ECO:0000256" key="8">
    <source>
        <dbReference type="SAM" id="Phobius"/>
    </source>
</evidence>
<feature type="region of interest" description="Disordered" evidence="7">
    <location>
        <begin position="441"/>
        <end position="465"/>
    </location>
</feature>
<dbReference type="PRINTS" id="PR00173">
    <property type="entry name" value="EDTRNSPORT"/>
</dbReference>
<gene>
    <name evidence="9" type="ORF">I6G21_06950</name>
</gene>
<accession>A0A7T3CKP0</accession>
<protein>
    <submittedName>
        <fullName evidence="9">Dicarboxylate/amino acid:cation symporter</fullName>
    </submittedName>
</protein>
<feature type="transmembrane region" description="Helical" evidence="8">
    <location>
        <begin position="84"/>
        <end position="105"/>
    </location>
</feature>
<feature type="transmembrane region" description="Helical" evidence="8">
    <location>
        <begin position="317"/>
        <end position="334"/>
    </location>
</feature>
<evidence type="ECO:0000256" key="5">
    <source>
        <dbReference type="ARBA" id="ARBA00022989"/>
    </source>
</evidence>
<dbReference type="GO" id="GO:0015293">
    <property type="term" value="F:symporter activity"/>
    <property type="evidence" value="ECO:0007669"/>
    <property type="project" value="UniProtKB-KW"/>
</dbReference>
<dbReference type="Gene3D" id="1.10.3860.10">
    <property type="entry name" value="Sodium:dicarboxylate symporter"/>
    <property type="match status" value="1"/>
</dbReference>
<evidence type="ECO:0000256" key="3">
    <source>
        <dbReference type="ARBA" id="ARBA00022475"/>
    </source>
</evidence>
<dbReference type="InterPro" id="IPR001991">
    <property type="entry name" value="Na-dicarboxylate_symporter"/>
</dbReference>
<evidence type="ECO:0000256" key="1">
    <source>
        <dbReference type="ARBA" id="ARBA00004651"/>
    </source>
</evidence>
<organism evidence="9 10">
    <name type="scientific">Rothia kristinae</name>
    <dbReference type="NCBI Taxonomy" id="37923"/>
    <lineage>
        <taxon>Bacteria</taxon>
        <taxon>Bacillati</taxon>
        <taxon>Actinomycetota</taxon>
        <taxon>Actinomycetes</taxon>
        <taxon>Micrococcales</taxon>
        <taxon>Micrococcaceae</taxon>
        <taxon>Rothia</taxon>
    </lineage>
</organism>
<dbReference type="SUPFAM" id="SSF118215">
    <property type="entry name" value="Proton glutamate symport protein"/>
    <property type="match status" value="1"/>
</dbReference>
<keyword evidence="4 8" id="KW-0812">Transmembrane</keyword>
<evidence type="ECO:0000256" key="4">
    <source>
        <dbReference type="ARBA" id="ARBA00022692"/>
    </source>
</evidence>
<feature type="transmembrane region" description="Helical" evidence="8">
    <location>
        <begin position="341"/>
        <end position="357"/>
    </location>
</feature>
<dbReference type="GO" id="GO:0006835">
    <property type="term" value="P:dicarboxylic acid transport"/>
    <property type="evidence" value="ECO:0007669"/>
    <property type="project" value="TreeGrafter"/>
</dbReference>
<proteinExistence type="predicted"/>
<evidence type="ECO:0000313" key="10">
    <source>
        <dbReference type="Proteomes" id="UP000594975"/>
    </source>
</evidence>
<evidence type="ECO:0000256" key="7">
    <source>
        <dbReference type="SAM" id="MobiDB-lite"/>
    </source>
</evidence>
<dbReference type="PANTHER" id="PTHR42865:SF7">
    <property type="entry name" value="PROTON_GLUTAMATE-ASPARTATE SYMPORTER"/>
    <property type="match status" value="1"/>
</dbReference>
<keyword evidence="5 8" id="KW-1133">Transmembrane helix</keyword>
<sequence>MTNFGVQILLGLLIGVLLGFAALALGGDPETSPNWLMTTLDTIGSSYVSLLKAAVVPLVVTAVITSIANLSAVANAARLAVKTLLWFAGTALIAVIIGIVLGVVFRPGVGTGLSTPDSYTGTQGSWLAFVTSIVPANVLGLSASTRETADGLHTSVSFNILQILVMSGAVGIAALKIGKPAEPFLNFMRSALAIVQKILWWIIRLAPLGTLGLIGTAVSTYGWATMGSLAKFVLLLYVGLAIVGFVVYPLLARLNGLSIRQFFTGVWPAAQIGFVSRSSMGTMPVTQRVAERNFGVPPAYASFAVPFGATTKMDGCAAVYPALAAIFVAQFYGVPLGITDYLLIVVVSVLGSAATAGTTGATVMLTLTLSTLGLPLDGVGLLLAIDPIIDMGRTALNVTGQALIPAIISRREGILDEDLYNAPRSTDWFDSDLTAAQWAQEHGANAEQTGQDDAVGPHAEPARLG</sequence>
<feature type="transmembrane region" description="Helical" evidence="8">
    <location>
        <begin position="125"/>
        <end position="144"/>
    </location>
</feature>
<dbReference type="GO" id="GO:0005886">
    <property type="term" value="C:plasma membrane"/>
    <property type="evidence" value="ECO:0007669"/>
    <property type="project" value="UniProtKB-SubCell"/>
</dbReference>
<dbReference type="Proteomes" id="UP000594975">
    <property type="component" value="Chromosome"/>
</dbReference>
<evidence type="ECO:0000256" key="2">
    <source>
        <dbReference type="ARBA" id="ARBA00022448"/>
    </source>
</evidence>
<dbReference type="KEGG" id="rkr:I6G21_06950"/>
<dbReference type="Pfam" id="PF00375">
    <property type="entry name" value="SDF"/>
    <property type="match status" value="1"/>
</dbReference>
<feature type="transmembrane region" description="Helical" evidence="8">
    <location>
        <begin position="50"/>
        <end position="72"/>
    </location>
</feature>
<comment type="subcellular location">
    <subcellularLocation>
        <location evidence="1">Cell membrane</location>
        <topology evidence="1">Multi-pass membrane protein</topology>
    </subcellularLocation>
</comment>